<evidence type="ECO:0000313" key="1">
    <source>
        <dbReference type="EMBL" id="QUI24860.1"/>
    </source>
</evidence>
<gene>
    <name evidence="1" type="ORF">HZI73_22280</name>
</gene>
<dbReference type="RefSeq" id="WP_212695559.1">
    <property type="nucleotide sequence ID" value="NZ_CP058649.1"/>
</dbReference>
<protein>
    <submittedName>
        <fullName evidence="1">Uncharacterized protein</fullName>
    </submittedName>
</protein>
<dbReference type="EMBL" id="CP058649">
    <property type="protein sequence ID" value="QUI24860.1"/>
    <property type="molecule type" value="Genomic_DNA"/>
</dbReference>
<sequence>MDTKILWLAKRLKDVCVEIDKLSVEDKIQVIEGLYAMDEQFTTDIYSTLNCFMHYLGEHNRKINEENAD</sequence>
<name>A0A8J8MN63_9FIRM</name>
<reference evidence="1" key="1">
    <citation type="submission" date="2020-07" db="EMBL/GenBank/DDBJ databases">
        <title>Vallitalea pronyensis genome.</title>
        <authorList>
            <person name="Postec A."/>
        </authorList>
    </citation>
    <scope>NUCLEOTIDE SEQUENCE</scope>
    <source>
        <strain evidence="1">FatNI3</strain>
    </source>
</reference>
<proteinExistence type="predicted"/>
<keyword evidence="2" id="KW-1185">Reference proteome</keyword>
<dbReference type="KEGG" id="vpy:HZI73_22280"/>
<dbReference type="AlphaFoldDB" id="A0A8J8MN63"/>
<dbReference type="Proteomes" id="UP000683246">
    <property type="component" value="Chromosome"/>
</dbReference>
<evidence type="ECO:0000313" key="2">
    <source>
        <dbReference type="Proteomes" id="UP000683246"/>
    </source>
</evidence>
<organism evidence="1 2">
    <name type="scientific">Vallitalea pronyensis</name>
    <dbReference type="NCBI Taxonomy" id="1348613"/>
    <lineage>
        <taxon>Bacteria</taxon>
        <taxon>Bacillati</taxon>
        <taxon>Bacillota</taxon>
        <taxon>Clostridia</taxon>
        <taxon>Lachnospirales</taxon>
        <taxon>Vallitaleaceae</taxon>
        <taxon>Vallitalea</taxon>
    </lineage>
</organism>
<accession>A0A8J8MN63</accession>